<dbReference type="AlphaFoldDB" id="A0A1V8Q5Q4"/>
<dbReference type="CDD" id="cd00429">
    <property type="entry name" value="RPE"/>
    <property type="match status" value="1"/>
</dbReference>
<accession>A0A1V8Q5Q4</accession>
<evidence type="ECO:0000313" key="3">
    <source>
        <dbReference type="EMBL" id="KAB7462493.1"/>
    </source>
</evidence>
<protein>
    <submittedName>
        <fullName evidence="3">Ribulose phosphate epimerase</fullName>
    </submittedName>
</protein>
<dbReference type="GO" id="GO:0016857">
    <property type="term" value="F:racemase and epimerase activity, acting on carbohydrates and derivatives"/>
    <property type="evidence" value="ECO:0007669"/>
    <property type="project" value="InterPro"/>
</dbReference>
<dbReference type="RefSeq" id="WP_003841089.1">
    <property type="nucleotide sequence ID" value="NZ_BCYE01000016.1"/>
</dbReference>
<dbReference type="SUPFAM" id="SSF51366">
    <property type="entry name" value="Ribulose-phoshate binding barrel"/>
    <property type="match status" value="1"/>
</dbReference>
<proteinExistence type="predicted"/>
<sequence>METPKFAVSLMCMDFSIAGEQVSTLSQHADSLHLDIMDGHFAPNLSLSPEWLKWVLPHSSVRNEAHLMTTDPDYWLEPLAQVGVNVISPHAETLNTHAFRTMNSIRALGCGTGLVVNPLTTFESILPLIERVDLLTLMTIDVGFAGQPFIDEMLAKIEQAAKYKSDHGLDYEIQIDGSCSEKTFAKLRNAGAETFILGNSGLFSLDRDLDKAWAKMRANYERTTGETLPAED</sequence>
<dbReference type="InterPro" id="IPR011060">
    <property type="entry name" value="RibuloseP-bd_barrel"/>
</dbReference>
<dbReference type="GO" id="GO:0005975">
    <property type="term" value="P:carbohydrate metabolic process"/>
    <property type="evidence" value="ECO:0007669"/>
    <property type="project" value="InterPro"/>
</dbReference>
<dbReference type="InterPro" id="IPR013785">
    <property type="entry name" value="Aldolase_TIM"/>
</dbReference>
<dbReference type="NCBIfam" id="NF007266">
    <property type="entry name" value="PRK09722.1"/>
    <property type="match status" value="1"/>
</dbReference>
<dbReference type="InterPro" id="IPR000056">
    <property type="entry name" value="Ribul_P_3_epim-like"/>
</dbReference>
<name>A0A1V8Q5Q4_9BIFI</name>
<keyword evidence="2" id="KW-0413">Isomerase</keyword>
<dbReference type="Gene3D" id="3.20.20.70">
    <property type="entry name" value="Aldolase class I"/>
    <property type="match status" value="1"/>
</dbReference>
<dbReference type="Proteomes" id="UP000429211">
    <property type="component" value="Unassembled WGS sequence"/>
</dbReference>
<dbReference type="Pfam" id="PF00834">
    <property type="entry name" value="Ribul_P_3_epim"/>
    <property type="match status" value="1"/>
</dbReference>
<dbReference type="GO" id="GO:0046872">
    <property type="term" value="F:metal ion binding"/>
    <property type="evidence" value="ECO:0007669"/>
    <property type="project" value="UniProtKB-KW"/>
</dbReference>
<gene>
    <name evidence="3" type="ORF">GBB04_01610</name>
</gene>
<reference evidence="3 4" key="1">
    <citation type="journal article" date="2019" name="Nat. Med.">
        <title>A library of human gut bacterial isolates paired with longitudinal multiomics data enables mechanistic microbiome research.</title>
        <authorList>
            <person name="Poyet M."/>
            <person name="Groussin M."/>
            <person name="Gibbons S.M."/>
            <person name="Avila-Pacheco J."/>
            <person name="Jiang X."/>
            <person name="Kearney S.M."/>
            <person name="Perrotta A.R."/>
            <person name="Berdy B."/>
            <person name="Zhao S."/>
            <person name="Lieberman T.D."/>
            <person name="Swanson P.K."/>
            <person name="Smith M."/>
            <person name="Roesemann S."/>
            <person name="Alexander J.E."/>
            <person name="Rich S.A."/>
            <person name="Livny J."/>
            <person name="Vlamakis H."/>
            <person name="Clish C."/>
            <person name="Bullock K."/>
            <person name="Deik A."/>
            <person name="Scott J."/>
            <person name="Pierce K.A."/>
            <person name="Xavier R.J."/>
            <person name="Alm E.J."/>
        </authorList>
    </citation>
    <scope>NUCLEOTIDE SEQUENCE [LARGE SCALE GENOMIC DNA]</scope>
    <source>
        <strain evidence="3 4">BIOML-A2</strain>
    </source>
</reference>
<evidence type="ECO:0000313" key="4">
    <source>
        <dbReference type="Proteomes" id="UP000429211"/>
    </source>
</evidence>
<evidence type="ECO:0000256" key="1">
    <source>
        <dbReference type="ARBA" id="ARBA00022723"/>
    </source>
</evidence>
<evidence type="ECO:0000256" key="2">
    <source>
        <dbReference type="ARBA" id="ARBA00023235"/>
    </source>
</evidence>
<dbReference type="PANTHER" id="PTHR11749">
    <property type="entry name" value="RIBULOSE-5-PHOSPHATE-3-EPIMERASE"/>
    <property type="match status" value="1"/>
</dbReference>
<organism evidence="3 4">
    <name type="scientific">Bifidobacterium dentium</name>
    <dbReference type="NCBI Taxonomy" id="1689"/>
    <lineage>
        <taxon>Bacteria</taxon>
        <taxon>Bacillati</taxon>
        <taxon>Actinomycetota</taxon>
        <taxon>Actinomycetes</taxon>
        <taxon>Bifidobacteriales</taxon>
        <taxon>Bifidobacteriaceae</taxon>
        <taxon>Bifidobacterium</taxon>
    </lineage>
</organism>
<comment type="caution">
    <text evidence="3">The sequence shown here is derived from an EMBL/GenBank/DDBJ whole genome shotgun (WGS) entry which is preliminary data.</text>
</comment>
<dbReference type="EMBL" id="WDPD01000001">
    <property type="protein sequence ID" value="KAB7462493.1"/>
    <property type="molecule type" value="Genomic_DNA"/>
</dbReference>
<keyword evidence="1" id="KW-0479">Metal-binding</keyword>